<dbReference type="Pfam" id="PF12202">
    <property type="entry name" value="OSR1_C"/>
    <property type="match status" value="1"/>
</dbReference>
<keyword evidence="5" id="KW-0808">Transferase</keyword>
<dbReference type="EC" id="2.7.11.1" evidence="2"/>
<keyword evidence="8" id="KW-0067">ATP-binding</keyword>
<feature type="region of interest" description="Disordered" evidence="11">
    <location>
        <begin position="646"/>
        <end position="677"/>
    </location>
</feature>
<dbReference type="InterPro" id="IPR024678">
    <property type="entry name" value="Kinase_OSR1/WNK_CCT"/>
</dbReference>
<evidence type="ECO:0000256" key="5">
    <source>
        <dbReference type="ARBA" id="ARBA00022679"/>
    </source>
</evidence>
<dbReference type="EMBL" id="KK674584">
    <property type="protein sequence ID" value="KFQ07777.1"/>
    <property type="molecule type" value="Genomic_DNA"/>
</dbReference>
<comment type="cofactor">
    <cofactor evidence="1">
        <name>Mg(2+)</name>
        <dbReference type="ChEBI" id="CHEBI:18420"/>
    </cofactor>
</comment>
<name>A0A091PIN1_LEPDC</name>
<proteinExistence type="predicted"/>
<accession>A0A091PIN1</accession>
<feature type="compositionally biased region" description="Polar residues" evidence="11">
    <location>
        <begin position="1309"/>
        <end position="1319"/>
    </location>
</feature>
<dbReference type="GO" id="GO:0004674">
    <property type="term" value="F:protein serine/threonine kinase activity"/>
    <property type="evidence" value="ECO:0007669"/>
    <property type="project" value="UniProtKB-KW"/>
</dbReference>
<organism evidence="13 14">
    <name type="scientific">Leptosomus discolor</name>
    <name type="common">Madagascar cuckoo roller</name>
    <name type="synonym">Cuculus discolor</name>
    <dbReference type="NCBI Taxonomy" id="188344"/>
    <lineage>
        <taxon>Eukaryota</taxon>
        <taxon>Metazoa</taxon>
        <taxon>Chordata</taxon>
        <taxon>Craniata</taxon>
        <taxon>Vertebrata</taxon>
        <taxon>Euteleostomi</taxon>
        <taxon>Archelosauria</taxon>
        <taxon>Archosauria</taxon>
        <taxon>Dinosauria</taxon>
        <taxon>Saurischia</taxon>
        <taxon>Theropoda</taxon>
        <taxon>Coelurosauria</taxon>
        <taxon>Aves</taxon>
        <taxon>Neognathae</taxon>
        <taxon>Neoaves</taxon>
        <taxon>Telluraves</taxon>
        <taxon>Coraciimorphae</taxon>
        <taxon>Coraciiformes</taxon>
        <taxon>Leptosomidae</taxon>
        <taxon>Leptosomus</taxon>
    </lineage>
</organism>
<dbReference type="Gene3D" id="3.30.200.20">
    <property type="entry name" value="Phosphorylase Kinase, domain 1"/>
    <property type="match status" value="1"/>
</dbReference>
<evidence type="ECO:0000313" key="13">
    <source>
        <dbReference type="EMBL" id="KFQ07777.1"/>
    </source>
</evidence>
<dbReference type="InterPro" id="IPR008271">
    <property type="entry name" value="Ser/Thr_kinase_AS"/>
</dbReference>
<feature type="domain" description="Protein kinase" evidence="12">
    <location>
        <begin position="1"/>
        <end position="226"/>
    </location>
</feature>
<feature type="compositionally biased region" description="Basic and acidic residues" evidence="11">
    <location>
        <begin position="1025"/>
        <end position="1035"/>
    </location>
</feature>
<dbReference type="InterPro" id="IPR011009">
    <property type="entry name" value="Kinase-like_dom_sf"/>
</dbReference>
<feature type="region of interest" description="Disordered" evidence="11">
    <location>
        <begin position="1004"/>
        <end position="1043"/>
    </location>
</feature>
<feature type="compositionally biased region" description="Polar residues" evidence="11">
    <location>
        <begin position="1015"/>
        <end position="1024"/>
    </location>
</feature>
<evidence type="ECO:0000256" key="7">
    <source>
        <dbReference type="ARBA" id="ARBA00022777"/>
    </source>
</evidence>
<dbReference type="Pfam" id="PF24889">
    <property type="entry name" value="CCTL2_WNK"/>
    <property type="match status" value="1"/>
</dbReference>
<protein>
    <recommendedName>
        <fullName evidence="2">non-specific serine/threonine protein kinase</fullName>
        <ecNumber evidence="2">2.7.11.1</ecNumber>
    </recommendedName>
</protein>
<keyword evidence="7 13" id="KW-0418">Kinase</keyword>
<feature type="non-terminal residue" evidence="13">
    <location>
        <position position="1343"/>
    </location>
</feature>
<feature type="region of interest" description="Disordered" evidence="11">
    <location>
        <begin position="378"/>
        <end position="433"/>
    </location>
</feature>
<evidence type="ECO:0000256" key="6">
    <source>
        <dbReference type="ARBA" id="ARBA00022741"/>
    </source>
</evidence>
<keyword evidence="3" id="KW-0723">Serine/threonine-protein kinase</keyword>
<dbReference type="PROSITE" id="PS00108">
    <property type="entry name" value="PROTEIN_KINASE_ST"/>
    <property type="match status" value="1"/>
</dbReference>
<feature type="compositionally biased region" description="Low complexity" evidence="11">
    <location>
        <begin position="392"/>
        <end position="411"/>
    </location>
</feature>
<dbReference type="InterPro" id="IPR050588">
    <property type="entry name" value="WNK_Ser-Thr_kinase"/>
</dbReference>
<feature type="region of interest" description="Disordered" evidence="11">
    <location>
        <begin position="872"/>
        <end position="919"/>
    </location>
</feature>
<feature type="region of interest" description="Disordered" evidence="11">
    <location>
        <begin position="1309"/>
        <end position="1343"/>
    </location>
</feature>
<comment type="catalytic activity">
    <reaction evidence="9">
        <text>L-threonyl-[protein] + ATP = O-phospho-L-threonyl-[protein] + ADP + H(+)</text>
        <dbReference type="Rhea" id="RHEA:46608"/>
        <dbReference type="Rhea" id="RHEA-COMP:11060"/>
        <dbReference type="Rhea" id="RHEA-COMP:11605"/>
        <dbReference type="ChEBI" id="CHEBI:15378"/>
        <dbReference type="ChEBI" id="CHEBI:30013"/>
        <dbReference type="ChEBI" id="CHEBI:30616"/>
        <dbReference type="ChEBI" id="CHEBI:61977"/>
        <dbReference type="ChEBI" id="CHEBI:456216"/>
        <dbReference type="EC" id="2.7.11.1"/>
    </reaction>
</comment>
<feature type="region of interest" description="Disordered" evidence="11">
    <location>
        <begin position="1262"/>
        <end position="1291"/>
    </location>
</feature>
<dbReference type="SMART" id="SM00220">
    <property type="entry name" value="S_TKc"/>
    <property type="match status" value="1"/>
</dbReference>
<dbReference type="Proteomes" id="UP000053001">
    <property type="component" value="Unassembled WGS sequence"/>
</dbReference>
<evidence type="ECO:0000256" key="8">
    <source>
        <dbReference type="ARBA" id="ARBA00022840"/>
    </source>
</evidence>
<reference evidence="13 14" key="1">
    <citation type="submission" date="2014-04" db="EMBL/GenBank/DDBJ databases">
        <title>Genome evolution of avian class.</title>
        <authorList>
            <person name="Zhang G."/>
            <person name="Li C."/>
        </authorList>
    </citation>
    <scope>NUCLEOTIDE SEQUENCE [LARGE SCALE GENOMIC DNA]</scope>
    <source>
        <strain evidence="13">BGI_N330</strain>
    </source>
</reference>
<feature type="region of interest" description="Disordered" evidence="11">
    <location>
        <begin position="1065"/>
        <end position="1100"/>
    </location>
</feature>
<evidence type="ECO:0000256" key="3">
    <source>
        <dbReference type="ARBA" id="ARBA00022527"/>
    </source>
</evidence>
<evidence type="ECO:0000256" key="2">
    <source>
        <dbReference type="ARBA" id="ARBA00012513"/>
    </source>
</evidence>
<evidence type="ECO:0000256" key="9">
    <source>
        <dbReference type="ARBA" id="ARBA00047899"/>
    </source>
</evidence>
<dbReference type="Pfam" id="PF00069">
    <property type="entry name" value="Pkinase"/>
    <property type="match status" value="1"/>
</dbReference>
<evidence type="ECO:0000259" key="12">
    <source>
        <dbReference type="PROSITE" id="PS50011"/>
    </source>
</evidence>
<feature type="compositionally biased region" description="Polar residues" evidence="11">
    <location>
        <begin position="378"/>
        <end position="391"/>
    </location>
</feature>
<dbReference type="InterPro" id="IPR056865">
    <property type="entry name" value="CCTL2_WNK"/>
</dbReference>
<dbReference type="PANTHER" id="PTHR13902">
    <property type="entry name" value="SERINE/THREONINE-PROTEIN KINASE WNK WITH NO LYSINE -RELATED"/>
    <property type="match status" value="1"/>
</dbReference>
<dbReference type="Gene3D" id="3.10.20.90">
    <property type="entry name" value="Phosphatidylinositol 3-kinase Catalytic Subunit, Chain A, domain 1"/>
    <property type="match status" value="2"/>
</dbReference>
<dbReference type="PROSITE" id="PS50011">
    <property type="entry name" value="PROTEIN_KINASE_DOM"/>
    <property type="match status" value="1"/>
</dbReference>
<dbReference type="SUPFAM" id="SSF56112">
    <property type="entry name" value="Protein kinase-like (PK-like)"/>
    <property type="match status" value="1"/>
</dbReference>
<sequence length="1343" mass="146693">DRKLTKVERQRFKEEAEMLKGLQHPNIVRFYDFWESCVKGKRCIVLVTELMTSGTLKTYLKRFKVMKPKVLRSWCRQILKGLLFLHTRTPPIIHRDLKCDNIFITGPTGSVKIGDLGLATLKRASFAKSVIGTPEFMAPEMYEEHYDESVDVYAFGMCMLEMATSEYPYSECQNAAQIYRKVTCGIKPASFEKVTDPEIKEIIGECICKNKEERYEIKDLLSHAFFAEDTGVRVELAEEDHGRKSSIALRLWVEDPKKLKGKPKDNGAIEFTFDLEKETPDDVAQEMIDSGFFHENDLKIVAKSIRDRVALILWRRERIWPRMQSEERRDSECLEKLKMPHAQQVQVTYLSNTGHHVLSESEEPEADQHPFQQNLPTSVTSVASDGTFDSGQGSTVYSDSQSSQQSVIYSSLPDPVPPAIQRVYSPPLSEGQAVPHNLQQLGHYQQPSGQQPISQQASLQQVLASQPVCPIQPATHLLPQYQPQTSQVAASSTTLKPLQISTVPQLPPVAPSQIPQFPVIPAITPLAGLDSLPPNISDIPAANVPPIPAPSQYFAPAVILPSLPMNPTLPMAPNSPALPMQAVNLPHTTMASLVLPCQTIVPNMSAATIPLLAVAPPGVPALPPHHGVPQLPQQQMYQTTFQQIMPSEAPSPHHTQSTPAVSQPQQPPPPQSLQPSIIHPPEQALAAPGAGHQVIHQARGRRLLPSTKKPFFFHIFLLFLFPLPTSSVPLEKYMMYLKGECSLSVVLQQITGHAPYALEAGAQVPVLPVQPSIVMSPPLQLQPELLPPRIAPEGISQIHGSLATASPPVPIDHCLPLQPSGLLQLQPDLSQSLGQQLPAPCSAVQAVAETSQEEQAIQDKLQTLSQSCESYMSPDVASGKEMSDSFEGALGSGKQEGKSSKKHKKSTRARSRQEKSSRPKLNILNAKITVVNLCLQVCNTGDKMVECQLETHNHKMVTFKFDLDGDAPEEIATYMVENEFILQSEKETFIEQMKDIIDKAEDMLSEDTEGERSSDQGTSPQQDTNRLEMNEEKRQSQMKTPIYQQNVLHTGKRWFIICPVVENSTTDAPEFSPPVPQSTQQSEGPDLEQLDDQQAASSAVTDAPGVLAGQQLPLQVGVCDNPIGASPSLAQVPAAASSAGLPSQEFSAPAILGSAPNILEQAAVISSQLEYSPLKAAMPAQRGTPAPCAALPEEPPDATPAPQHLQPQADEGTCIPDVEIACCSVGPHKSVPAAPAKVAELCRLPVLPEAVVLERVQVPHLPEAGQPGAQQQSTAESDGEGPPRVDFVDNTIKSLDEKLRNLLYQEYVPTSASAGTPDTSVPLEQGDSEFNLPPFPEDQVPTL</sequence>
<dbReference type="FunFam" id="1.10.510.10:FF:000006">
    <property type="entry name" value="Serine/threonine-protein kinase WNK1 isoform 2"/>
    <property type="match status" value="1"/>
</dbReference>
<dbReference type="FunFam" id="3.10.20.90:FF:000007">
    <property type="entry name" value="Serine/threonine-protein kinase WNK1 isoform 1"/>
    <property type="match status" value="1"/>
</dbReference>
<comment type="catalytic activity">
    <reaction evidence="10">
        <text>L-seryl-[protein] + ATP = O-phospho-L-seryl-[protein] + ADP + H(+)</text>
        <dbReference type="Rhea" id="RHEA:17989"/>
        <dbReference type="Rhea" id="RHEA-COMP:9863"/>
        <dbReference type="Rhea" id="RHEA-COMP:11604"/>
        <dbReference type="ChEBI" id="CHEBI:15378"/>
        <dbReference type="ChEBI" id="CHEBI:29999"/>
        <dbReference type="ChEBI" id="CHEBI:30616"/>
        <dbReference type="ChEBI" id="CHEBI:83421"/>
        <dbReference type="ChEBI" id="CHEBI:456216"/>
        <dbReference type="EC" id="2.7.11.1"/>
    </reaction>
</comment>
<evidence type="ECO:0000256" key="10">
    <source>
        <dbReference type="ARBA" id="ARBA00048679"/>
    </source>
</evidence>
<evidence type="ECO:0000256" key="1">
    <source>
        <dbReference type="ARBA" id="ARBA00001946"/>
    </source>
</evidence>
<keyword evidence="6" id="KW-0547">Nucleotide-binding</keyword>
<dbReference type="InterPro" id="IPR000719">
    <property type="entry name" value="Prot_kinase_dom"/>
</dbReference>
<feature type="compositionally biased region" description="Basic residues" evidence="11">
    <location>
        <begin position="900"/>
        <end position="910"/>
    </location>
</feature>
<keyword evidence="14" id="KW-1185">Reference proteome</keyword>
<dbReference type="FunFam" id="3.10.20.90:FF:000012">
    <property type="entry name" value="Serine/threonine-protein kinase WNK1 isoform 2"/>
    <property type="match status" value="1"/>
</dbReference>
<gene>
    <name evidence="13" type="ORF">N330_13928</name>
</gene>
<dbReference type="FunFam" id="3.30.200.20:FF:000710">
    <property type="entry name" value="WNK lysine deficient protein kinase 2"/>
    <property type="match status" value="1"/>
</dbReference>
<evidence type="ECO:0000256" key="11">
    <source>
        <dbReference type="SAM" id="MobiDB-lite"/>
    </source>
</evidence>
<feature type="non-terminal residue" evidence="13">
    <location>
        <position position="1"/>
    </location>
</feature>
<keyword evidence="4" id="KW-0597">Phosphoprotein</keyword>
<dbReference type="GO" id="GO:0005524">
    <property type="term" value="F:ATP binding"/>
    <property type="evidence" value="ECO:0007669"/>
    <property type="project" value="UniProtKB-KW"/>
</dbReference>
<evidence type="ECO:0000256" key="4">
    <source>
        <dbReference type="ARBA" id="ARBA00022553"/>
    </source>
</evidence>
<evidence type="ECO:0000313" key="14">
    <source>
        <dbReference type="Proteomes" id="UP000053001"/>
    </source>
</evidence>
<dbReference type="Gene3D" id="1.10.510.10">
    <property type="entry name" value="Transferase(Phosphotransferase) domain 1"/>
    <property type="match status" value="1"/>
</dbReference>